<accession>A0A286GX15</accession>
<dbReference type="PANTHER" id="PTHR30572:SF4">
    <property type="entry name" value="ABC TRANSPORTER PERMEASE YTRF"/>
    <property type="match status" value="1"/>
</dbReference>
<evidence type="ECO:0000256" key="7">
    <source>
        <dbReference type="SAM" id="Phobius"/>
    </source>
</evidence>
<dbReference type="Pfam" id="PF02687">
    <property type="entry name" value="FtsX"/>
    <property type="match status" value="2"/>
</dbReference>
<gene>
    <name evidence="9" type="ORF">SAMN06272739_2369</name>
</gene>
<evidence type="ECO:0000313" key="10">
    <source>
        <dbReference type="Proteomes" id="UP000219482"/>
    </source>
</evidence>
<protein>
    <submittedName>
        <fullName evidence="9">Putative ABC transport system permease protein</fullName>
    </submittedName>
</protein>
<dbReference type="InterPro" id="IPR050250">
    <property type="entry name" value="Macrolide_Exporter_MacB"/>
</dbReference>
<dbReference type="AlphaFoldDB" id="A0A286GX15"/>
<dbReference type="RefSeq" id="WP_097184159.1">
    <property type="nucleotide sequence ID" value="NZ_OCNK01000003.1"/>
</dbReference>
<feature type="transmembrane region" description="Helical" evidence="7">
    <location>
        <begin position="420"/>
        <end position="438"/>
    </location>
</feature>
<dbReference type="GO" id="GO:0005886">
    <property type="term" value="C:plasma membrane"/>
    <property type="evidence" value="ECO:0007669"/>
    <property type="project" value="UniProtKB-SubCell"/>
</dbReference>
<dbReference type="GO" id="GO:0022857">
    <property type="term" value="F:transmembrane transporter activity"/>
    <property type="evidence" value="ECO:0007669"/>
    <property type="project" value="TreeGrafter"/>
</dbReference>
<evidence type="ECO:0000256" key="4">
    <source>
        <dbReference type="ARBA" id="ARBA00022989"/>
    </source>
</evidence>
<dbReference type="Proteomes" id="UP000219482">
    <property type="component" value="Unassembled WGS sequence"/>
</dbReference>
<evidence type="ECO:0000256" key="1">
    <source>
        <dbReference type="ARBA" id="ARBA00004651"/>
    </source>
</evidence>
<evidence type="ECO:0000313" key="9">
    <source>
        <dbReference type="EMBL" id="SOE00041.1"/>
    </source>
</evidence>
<feature type="transmembrane region" description="Helical" evidence="7">
    <location>
        <begin position="787"/>
        <end position="807"/>
    </location>
</feature>
<keyword evidence="10" id="KW-1185">Reference proteome</keyword>
<comment type="subcellular location">
    <subcellularLocation>
        <location evidence="1">Cell membrane</location>
        <topology evidence="1">Multi-pass membrane protein</topology>
    </subcellularLocation>
</comment>
<organism evidence="9 10">
    <name type="scientific">Blastococcus haudaquaticus</name>
    <dbReference type="NCBI Taxonomy" id="1938745"/>
    <lineage>
        <taxon>Bacteria</taxon>
        <taxon>Bacillati</taxon>
        <taxon>Actinomycetota</taxon>
        <taxon>Actinomycetes</taxon>
        <taxon>Geodermatophilales</taxon>
        <taxon>Geodermatophilaceae</taxon>
        <taxon>Blastococcus</taxon>
    </lineage>
</organism>
<feature type="transmembrane region" description="Helical" evidence="7">
    <location>
        <begin position="12"/>
        <end position="36"/>
    </location>
</feature>
<dbReference type="EMBL" id="OCNK01000003">
    <property type="protein sequence ID" value="SOE00041.1"/>
    <property type="molecule type" value="Genomic_DNA"/>
</dbReference>
<feature type="transmembrane region" description="Helical" evidence="7">
    <location>
        <begin position="248"/>
        <end position="277"/>
    </location>
</feature>
<feature type="domain" description="ABC3 transporter permease C-terminal" evidence="8">
    <location>
        <begin position="700"/>
        <end position="817"/>
    </location>
</feature>
<evidence type="ECO:0000256" key="5">
    <source>
        <dbReference type="ARBA" id="ARBA00023136"/>
    </source>
</evidence>
<comment type="similarity">
    <text evidence="6">Belongs to the ABC-4 integral membrane protein family.</text>
</comment>
<keyword evidence="4 7" id="KW-1133">Transmembrane helix</keyword>
<evidence type="ECO:0000259" key="8">
    <source>
        <dbReference type="Pfam" id="PF02687"/>
    </source>
</evidence>
<feature type="transmembrane region" description="Helical" evidence="7">
    <location>
        <begin position="304"/>
        <end position="326"/>
    </location>
</feature>
<keyword evidence="3 7" id="KW-0812">Transmembrane</keyword>
<keyword evidence="2" id="KW-1003">Cell membrane</keyword>
<feature type="transmembrane region" description="Helical" evidence="7">
    <location>
        <begin position="476"/>
        <end position="497"/>
    </location>
</feature>
<evidence type="ECO:0000256" key="2">
    <source>
        <dbReference type="ARBA" id="ARBA00022475"/>
    </source>
</evidence>
<evidence type="ECO:0000256" key="3">
    <source>
        <dbReference type="ARBA" id="ARBA00022692"/>
    </source>
</evidence>
<feature type="transmembrane region" description="Helical" evidence="7">
    <location>
        <begin position="742"/>
        <end position="775"/>
    </location>
</feature>
<feature type="transmembrane region" description="Helical" evidence="7">
    <location>
        <begin position="692"/>
        <end position="721"/>
    </location>
</feature>
<feature type="transmembrane region" description="Helical" evidence="7">
    <location>
        <begin position="346"/>
        <end position="372"/>
    </location>
</feature>
<feature type="transmembrane region" description="Helical" evidence="7">
    <location>
        <begin position="393"/>
        <end position="414"/>
    </location>
</feature>
<keyword evidence="5 7" id="KW-0472">Membrane</keyword>
<dbReference type="InterPro" id="IPR003838">
    <property type="entry name" value="ABC3_permease_C"/>
</dbReference>
<feature type="domain" description="ABC3 transporter permease C-terminal" evidence="8">
    <location>
        <begin position="255"/>
        <end position="374"/>
    </location>
</feature>
<dbReference type="PANTHER" id="PTHR30572">
    <property type="entry name" value="MEMBRANE COMPONENT OF TRANSPORTER-RELATED"/>
    <property type="match status" value="1"/>
</dbReference>
<sequence>MRSVLFAQVRAHVARLLASTLAVVIAVGFVVATLVLNETARSTVLNAVGAQYVGAAAVVTSDDGSSLADDADAVAGLSSVAAVAPSFETSIQAAVPGRTGSQYLFVGTVADDPALRWQRVSDGALPDRPGEVAVSDRARAAVGDVLTVTTYDAAGDESTSEVTVTGIVDLSGDPEAGLYGRAFVTPEQAREWGAADPLELRVAAAPGFSDEQVRTDTAAALGDRPVEVRTGSERAADAAAAMMGNTTALAAVLLVFGTVAVLVAGLVIANTFAVLLAQRTRELALLRCVGATARQVRRSVLGEAVVTGLASSTIGVAAGIGLAAAVSALAGGGESPIPLTGLSIPWYAPVAGVLVGTLVTLLAALAPARAATRVAPLAALRPVDPAPLRSRPGVLRLVLGLLLLLPGVGLMALGVAMGQVLIALPGGVLSFLGIVLLAQRAVPPVVAAAGRLAGRFGGVPAQLAAGNATRNPRRTAATATALLIGVTLTSAFVVGAASTRATAQAGLAAEFPTDIVVSSFDGALPASLLATLEDLDGVDRGAAVISADVTGPDGQPTWTFGVDAAATEPVLRSTEELALPVPGQALLPEWLAETWAVRDGDPVALGAPGQQRTFTALVVDSGQPLMLTADDLRAVAPETGLGELWLRLTDGEPDGQVGAVDRITDVVAEIDPAAQVTGLVTLRDQIDEVLDLLLLVVTGLLGIAVLIALIGVGNTLALSVVERRQENGLLRALGLTRGQLRGLLAWEAVLVAGVAAVLGVLVGGAYGLIGAASVLGEIGEIVLSVPWLQVAVIVAVATVAGLLASVLPARRAARTSPVSAIAG</sequence>
<evidence type="ECO:0000256" key="6">
    <source>
        <dbReference type="ARBA" id="ARBA00038076"/>
    </source>
</evidence>
<reference evidence="10" key="1">
    <citation type="submission" date="2017-09" db="EMBL/GenBank/DDBJ databases">
        <authorList>
            <person name="Varghese N."/>
            <person name="Submissions S."/>
        </authorList>
    </citation>
    <scope>NUCLEOTIDE SEQUENCE [LARGE SCALE GENOMIC DNA]</scope>
    <source>
        <strain evidence="10">DSM 44270</strain>
    </source>
</reference>
<name>A0A286GX15_9ACTN</name>
<proteinExistence type="inferred from homology"/>
<dbReference type="OrthoDB" id="9780560at2"/>